<feature type="compositionally biased region" description="Pro residues" evidence="2">
    <location>
        <begin position="432"/>
        <end position="441"/>
    </location>
</feature>
<feature type="region of interest" description="Disordered" evidence="2">
    <location>
        <begin position="408"/>
        <end position="446"/>
    </location>
</feature>
<protein>
    <recommendedName>
        <fullName evidence="3">C2H2-type domain-containing protein</fullName>
    </recommendedName>
</protein>
<feature type="domain" description="C2H2-type" evidence="3">
    <location>
        <begin position="168"/>
        <end position="192"/>
    </location>
</feature>
<feature type="region of interest" description="Disordered" evidence="2">
    <location>
        <begin position="351"/>
        <end position="393"/>
    </location>
</feature>
<gene>
    <name evidence="4" type="ORF">NEMBOFW57_004116</name>
</gene>
<feature type="compositionally biased region" description="Basic and acidic residues" evidence="2">
    <location>
        <begin position="1"/>
        <end position="11"/>
    </location>
</feature>
<keyword evidence="1" id="KW-0862">Zinc</keyword>
<dbReference type="Gene3D" id="3.30.160.60">
    <property type="entry name" value="Classic Zinc Finger"/>
    <property type="match status" value="1"/>
</dbReference>
<evidence type="ECO:0000256" key="1">
    <source>
        <dbReference type="PROSITE-ProRule" id="PRU00042"/>
    </source>
</evidence>
<feature type="region of interest" description="Disordered" evidence="2">
    <location>
        <begin position="1"/>
        <end position="24"/>
    </location>
</feature>
<dbReference type="GO" id="GO:0008270">
    <property type="term" value="F:zinc ion binding"/>
    <property type="evidence" value="ECO:0007669"/>
    <property type="project" value="UniProtKB-KW"/>
</dbReference>
<dbReference type="InterPro" id="IPR013087">
    <property type="entry name" value="Znf_C2H2_type"/>
</dbReference>
<comment type="caution">
    <text evidence="4">The sequence shown here is derived from an EMBL/GenBank/DDBJ whole genome shotgun (WGS) entry which is preliminary data.</text>
</comment>
<proteinExistence type="predicted"/>
<dbReference type="PANTHER" id="PTHR38166">
    <property type="entry name" value="C2H2-TYPE DOMAIN-CONTAINING PROTEIN-RELATED"/>
    <property type="match status" value="1"/>
</dbReference>
<evidence type="ECO:0000313" key="5">
    <source>
        <dbReference type="Proteomes" id="UP001197093"/>
    </source>
</evidence>
<evidence type="ECO:0000259" key="3">
    <source>
        <dbReference type="PROSITE" id="PS50157"/>
    </source>
</evidence>
<dbReference type="SUPFAM" id="SSF57667">
    <property type="entry name" value="beta-beta-alpha zinc fingers"/>
    <property type="match status" value="1"/>
</dbReference>
<name>A0AAD4F7C1_9PEZI</name>
<keyword evidence="5" id="KW-1185">Reference proteome</keyword>
<dbReference type="PANTHER" id="PTHR38166:SF1">
    <property type="entry name" value="C2H2-TYPE DOMAIN-CONTAINING PROTEIN"/>
    <property type="match status" value="1"/>
</dbReference>
<dbReference type="EMBL" id="JAHCVI010000001">
    <property type="protein sequence ID" value="KAG7294054.1"/>
    <property type="molecule type" value="Genomic_DNA"/>
</dbReference>
<evidence type="ECO:0000256" key="2">
    <source>
        <dbReference type="SAM" id="MobiDB-lite"/>
    </source>
</evidence>
<dbReference type="PROSITE" id="PS50157">
    <property type="entry name" value="ZINC_FINGER_C2H2_2"/>
    <property type="match status" value="1"/>
</dbReference>
<keyword evidence="1" id="KW-0479">Metal-binding</keyword>
<accession>A0AAD4F7C1</accession>
<sequence>MDPHHPRREADASSLVNDTATPIHDAEDTARMLTHRPRPAAIAGRAVLPGAIKDTIAGTPQESSSTPDDSIIRESWVSFASTAASRDSAAPSIFSVRASTASASTRYSVRQSSIESPISATSPMYHEYRKSSFPRGPRYVCTFCKEPFETKTEWKLHEFEFHDQREQYECSSCPSVFPRATLLSEHLRDDHSLVSGTARPDPVRHSPIRSVWGCGFCAAVILSRTDYLEHVGEHYDEGKEQSEWQHTRVIEALLHQPKVSLAWMALVNKEERARGAKLRFHWDPNTTGRSSNAREPQLLQDMLEFFATGAKSADEVAAVAYSTADIRLEGSVSDLINKLYLRNPEPKVAKHALNPVPASPKSQPAAETELEDMVSPMSPLPPPLELAAVPSRPLPPLSSAPGLESFATGVSPNTFARPGTVPASFRASTPKPHGPSSPAPPSTTQEVATTGLRLPFKATGLRRIESSRTLALSTDKDLPKSLERQMTGSLPSIPPSDAALDPVQRTAEFRESSGRVRKELAEHEMSVVGCEVLDIIPPGDITTYQEKQLKSRKHTTRRQSDKEKWDDIYRLLFPNEEIPSPYPEVTEDVKPLSAESHISFDFQHYLLTAMPDLFTQTAEEHAGRHLRPRDGLPMEAIPRIIQEALQKAFRTWEAGGSELPTREASVASRTFFPETPSSVSYFPPATTYQTSQPVTTMDDPFSQGHFGNAGFVTEVSHVSHADDSGFADGTFFTSAPPVNFNTFAPEQYERGSWGNDLDLMGGGTFESGLSIDGHFQGFRHR</sequence>
<organism evidence="4 5">
    <name type="scientific">Staphylotrichum longicolle</name>
    <dbReference type="NCBI Taxonomy" id="669026"/>
    <lineage>
        <taxon>Eukaryota</taxon>
        <taxon>Fungi</taxon>
        <taxon>Dikarya</taxon>
        <taxon>Ascomycota</taxon>
        <taxon>Pezizomycotina</taxon>
        <taxon>Sordariomycetes</taxon>
        <taxon>Sordariomycetidae</taxon>
        <taxon>Sordariales</taxon>
        <taxon>Chaetomiaceae</taxon>
        <taxon>Staphylotrichum</taxon>
    </lineage>
</organism>
<keyword evidence="1" id="KW-0863">Zinc-finger</keyword>
<dbReference type="AlphaFoldDB" id="A0AAD4F7C1"/>
<reference evidence="4" key="1">
    <citation type="submission" date="2023-02" db="EMBL/GenBank/DDBJ databases">
        <authorList>
            <person name="Palmer J.M."/>
        </authorList>
    </citation>
    <scope>NUCLEOTIDE SEQUENCE</scope>
    <source>
        <strain evidence="4">FW57</strain>
    </source>
</reference>
<dbReference type="Proteomes" id="UP001197093">
    <property type="component" value="Unassembled WGS sequence"/>
</dbReference>
<dbReference type="SMART" id="SM00355">
    <property type="entry name" value="ZnF_C2H2"/>
    <property type="match status" value="3"/>
</dbReference>
<dbReference type="InterPro" id="IPR036236">
    <property type="entry name" value="Znf_C2H2_sf"/>
</dbReference>
<dbReference type="PROSITE" id="PS00028">
    <property type="entry name" value="ZINC_FINGER_C2H2_1"/>
    <property type="match status" value="1"/>
</dbReference>
<evidence type="ECO:0000313" key="4">
    <source>
        <dbReference type="EMBL" id="KAG7294054.1"/>
    </source>
</evidence>